<dbReference type="Pfam" id="PF00498">
    <property type="entry name" value="FHA"/>
    <property type="match status" value="1"/>
</dbReference>
<dbReference type="EMBL" id="CAJJDM010000090">
    <property type="protein sequence ID" value="CAD8090939.1"/>
    <property type="molecule type" value="Genomic_DNA"/>
</dbReference>
<proteinExistence type="predicted"/>
<dbReference type="CDD" id="cd00060">
    <property type="entry name" value="FHA"/>
    <property type="match status" value="1"/>
</dbReference>
<gene>
    <name evidence="2" type="ORF">PPRIM_AZ9-3.1.T0870049</name>
</gene>
<comment type="caution">
    <text evidence="2">The sequence shown here is derived from an EMBL/GenBank/DDBJ whole genome shotgun (WGS) entry which is preliminary data.</text>
</comment>
<dbReference type="Proteomes" id="UP000688137">
    <property type="component" value="Unassembled WGS sequence"/>
</dbReference>
<evidence type="ECO:0000313" key="2">
    <source>
        <dbReference type="EMBL" id="CAD8090939.1"/>
    </source>
</evidence>
<keyword evidence="3" id="KW-1185">Reference proteome</keyword>
<name>A0A8S1NI14_PARPR</name>
<protein>
    <recommendedName>
        <fullName evidence="1">FHA domain-containing protein</fullName>
    </recommendedName>
</protein>
<reference evidence="2" key="1">
    <citation type="submission" date="2021-01" db="EMBL/GenBank/DDBJ databases">
        <authorList>
            <consortium name="Genoscope - CEA"/>
            <person name="William W."/>
        </authorList>
    </citation>
    <scope>NUCLEOTIDE SEQUENCE</scope>
</reference>
<dbReference type="PROSITE" id="PS50006">
    <property type="entry name" value="FHA_DOMAIN"/>
    <property type="match status" value="1"/>
</dbReference>
<evidence type="ECO:0000313" key="3">
    <source>
        <dbReference type="Proteomes" id="UP000688137"/>
    </source>
</evidence>
<sequence>MNHQKTSSIIIRAYNQAEKQIQKSLPISKDVQTYKIGCSQSIGDQIVLHNYFDLPFVDSLSKFHFELDISLLLLPQSKQEFLDEYNEVFQSLNIDKQIIDKIGQFTIISKQRLQIKDISGRIGYPSLINITQQCENQVLIKKNVYIIGLSSSIQVEQNNQVFGDFLVSQEFYEKTKKAIVLGVSSGLDKLFKQSFEGNISKNDFYQTLNSEELKQEFDEFYSKDCLYIKVRDDNIKFQSYLLVENSKNKINIQSTQDLRDIQQYEKCRNSFSVDKLKKEVGNSRDKFTIGRNQSSDIIFKSTAVSNYHGMIQYNKNRRKWMIIDGYQTDSEWKSSRYGTWLEMKPQQKYYLDKGQIIKVQNLQITFQQE</sequence>
<dbReference type="OMA" id="IWLAMEQ"/>
<dbReference type="InterPro" id="IPR000253">
    <property type="entry name" value="FHA_dom"/>
</dbReference>
<organism evidence="2 3">
    <name type="scientific">Paramecium primaurelia</name>
    <dbReference type="NCBI Taxonomy" id="5886"/>
    <lineage>
        <taxon>Eukaryota</taxon>
        <taxon>Sar</taxon>
        <taxon>Alveolata</taxon>
        <taxon>Ciliophora</taxon>
        <taxon>Intramacronucleata</taxon>
        <taxon>Oligohymenophorea</taxon>
        <taxon>Peniculida</taxon>
        <taxon>Parameciidae</taxon>
        <taxon>Paramecium</taxon>
    </lineage>
</organism>
<accession>A0A8S1NI14</accession>
<dbReference type="AlphaFoldDB" id="A0A8S1NI14"/>
<evidence type="ECO:0000259" key="1">
    <source>
        <dbReference type="PROSITE" id="PS50006"/>
    </source>
</evidence>
<feature type="domain" description="FHA" evidence="1">
    <location>
        <begin position="287"/>
        <end position="346"/>
    </location>
</feature>